<evidence type="ECO:0000313" key="3">
    <source>
        <dbReference type="Proteomes" id="UP000027586"/>
    </source>
</evidence>
<keyword evidence="3" id="KW-1185">Reference proteome</keyword>
<feature type="region of interest" description="Disordered" evidence="1">
    <location>
        <begin position="140"/>
        <end position="162"/>
    </location>
</feature>
<name>A0A068SC70_9FUNG</name>
<reference evidence="2" key="1">
    <citation type="submission" date="2013-08" db="EMBL/GenBank/DDBJ databases">
        <title>Gene expansion shapes genome architecture in the human pathogen Lichtheimia corymbifera: an evolutionary genomics analysis in the ancient terrestrial Mucorales (Mucoromycotina).</title>
        <authorList>
            <person name="Schwartze V.U."/>
            <person name="Winter S."/>
            <person name="Shelest E."/>
            <person name="Marcet-Houben M."/>
            <person name="Horn F."/>
            <person name="Wehner S."/>
            <person name="Hoffmann K."/>
            <person name="Riege K."/>
            <person name="Sammeth M."/>
            <person name="Nowrousian M."/>
            <person name="Valiante V."/>
            <person name="Linde J."/>
            <person name="Jacobsen I.D."/>
            <person name="Marz M."/>
            <person name="Brakhage A.A."/>
            <person name="Gabaldon T."/>
            <person name="Bocker S."/>
            <person name="Voigt K."/>
        </authorList>
    </citation>
    <scope>NUCLEOTIDE SEQUENCE [LARGE SCALE GENOMIC DNA]</scope>
    <source>
        <strain evidence="2">FSU 9682</strain>
    </source>
</reference>
<dbReference type="VEuPathDB" id="FungiDB:LCOR_10337.1"/>
<proteinExistence type="predicted"/>
<evidence type="ECO:0000313" key="2">
    <source>
        <dbReference type="EMBL" id="CDH59525.1"/>
    </source>
</evidence>
<gene>
    <name evidence="2" type="ORF">LCOR_10337.1</name>
</gene>
<dbReference type="STRING" id="1263082.A0A068SC70"/>
<dbReference type="EMBL" id="CBTN010000072">
    <property type="protein sequence ID" value="CDH59525.1"/>
    <property type="molecule type" value="Genomic_DNA"/>
</dbReference>
<dbReference type="Gene3D" id="1.10.260.100">
    <property type="match status" value="1"/>
</dbReference>
<accession>A0A068SC70</accession>
<sequence length="162" mass="17913">MFTRVSTTLLQRASVRHGALTAATRMQAYRPRLMAASFHASSRFAASASDPFQSASSHPVMQKIGANPKVMEQLAEFTMLLQKKGIDVQGKQPGFSEMMKIMNDPEIKASVQKLAQEMQAAGIQLDMQTIAEIQNSLEDVKKEQGNDSQDGVMNKMKGFFKK</sequence>
<dbReference type="Proteomes" id="UP000027586">
    <property type="component" value="Unassembled WGS sequence"/>
</dbReference>
<organism evidence="2 3">
    <name type="scientific">Lichtheimia corymbifera JMRC:FSU:9682</name>
    <dbReference type="NCBI Taxonomy" id="1263082"/>
    <lineage>
        <taxon>Eukaryota</taxon>
        <taxon>Fungi</taxon>
        <taxon>Fungi incertae sedis</taxon>
        <taxon>Mucoromycota</taxon>
        <taxon>Mucoromycotina</taxon>
        <taxon>Mucoromycetes</taxon>
        <taxon>Mucorales</taxon>
        <taxon>Lichtheimiaceae</taxon>
        <taxon>Lichtheimia</taxon>
    </lineage>
</organism>
<dbReference type="AlphaFoldDB" id="A0A068SC70"/>
<comment type="caution">
    <text evidence="2">The sequence shown here is derived from an EMBL/GenBank/DDBJ whole genome shotgun (WGS) entry which is preliminary data.</text>
</comment>
<dbReference type="OrthoDB" id="10008801at2759"/>
<protein>
    <submittedName>
        <fullName evidence="2">Uncharacterized protein</fullName>
    </submittedName>
</protein>
<evidence type="ECO:0000256" key="1">
    <source>
        <dbReference type="SAM" id="MobiDB-lite"/>
    </source>
</evidence>